<evidence type="ECO:0000256" key="6">
    <source>
        <dbReference type="ARBA" id="ARBA00023242"/>
    </source>
</evidence>
<reference evidence="9 10" key="1">
    <citation type="submission" date="2024-06" db="EMBL/GenBank/DDBJ databases">
        <title>A chromosome level genome sequence of Diviner's sage (Salvia divinorum).</title>
        <authorList>
            <person name="Ford S.A."/>
            <person name="Ro D.-K."/>
            <person name="Ness R.W."/>
            <person name="Phillips M.A."/>
        </authorList>
    </citation>
    <scope>NUCLEOTIDE SEQUENCE [LARGE SCALE GENOMIC DNA]</scope>
    <source>
        <strain evidence="9">SAF-2024a</strain>
        <tissue evidence="9">Leaf</tissue>
    </source>
</reference>
<evidence type="ECO:0000256" key="2">
    <source>
        <dbReference type="ARBA" id="ARBA00006783"/>
    </source>
</evidence>
<keyword evidence="4" id="KW-0175">Coiled coil</keyword>
<dbReference type="Gene3D" id="1.10.10.60">
    <property type="entry name" value="Homeodomain-like"/>
    <property type="match status" value="1"/>
</dbReference>
<dbReference type="InterPro" id="IPR009057">
    <property type="entry name" value="Homeodomain-like_sf"/>
</dbReference>
<sequence length="421" mass="46749">MAPASFKKTYGETQSANMEVSGTMVKSLHVLPSPLEENFPQLPNSPRVFSSDSGCPARIHYSPNISGSICSTMYSPKDGNSFMENQHPYSVMQSTELGDYAMENHDVSWNEIENFLHDTLKVATHDGRIETSRDPMVAEQEWAEQLIAVDETLNSNWSDLLVQGNIPESEAKLPDLPHNASSHQLHIQQLQRHPVPCPNDFPAVGSPTAPSSKARMRWTPELHEAFVDAVNKLGGCDRATPKGVLKIMNVEGLTIYNVKSHLQKYRSARYKPESPEGNPEKKLKTASDMTSLDLKATVGITEALRLQMEVQKQLHDQLEIQRNLQIRIEEQGKRLQEMFDQQRKLEEVKGKKPSPKTDRPQTPVERNVKPESSASVKEVAADGCVSADEDQSKEVPSDDDHAPSGRAKVSETGALGSPHES</sequence>
<dbReference type="FunFam" id="1.10.10.60:FF:000002">
    <property type="entry name" value="Myb family transcription factor"/>
    <property type="match status" value="1"/>
</dbReference>
<evidence type="ECO:0000259" key="8">
    <source>
        <dbReference type="PROSITE" id="PS51294"/>
    </source>
</evidence>
<name>A0ABD1H6L6_SALDI</name>
<dbReference type="PANTHER" id="PTHR31499:SF80">
    <property type="entry name" value="HTH MYB-TYPE DOMAIN-CONTAINING PROTEIN"/>
    <property type="match status" value="1"/>
</dbReference>
<dbReference type="Pfam" id="PF00249">
    <property type="entry name" value="Myb_DNA-binding"/>
    <property type="match status" value="1"/>
</dbReference>
<feature type="region of interest" description="Disordered" evidence="7">
    <location>
        <begin position="267"/>
        <end position="288"/>
    </location>
</feature>
<evidence type="ECO:0000256" key="5">
    <source>
        <dbReference type="ARBA" id="ARBA00023163"/>
    </source>
</evidence>
<feature type="compositionally biased region" description="Basic and acidic residues" evidence="7">
    <location>
        <begin position="343"/>
        <end position="359"/>
    </location>
</feature>
<feature type="compositionally biased region" description="Basic and acidic residues" evidence="7">
    <location>
        <begin position="390"/>
        <end position="403"/>
    </location>
</feature>
<evidence type="ECO:0000313" key="9">
    <source>
        <dbReference type="EMBL" id="KAL1552075.1"/>
    </source>
</evidence>
<dbReference type="PANTHER" id="PTHR31499">
    <property type="entry name" value="MYB FAMILY TRANSCRIPTION FACTOR PHL11"/>
    <property type="match status" value="1"/>
</dbReference>
<dbReference type="InterPro" id="IPR025756">
    <property type="entry name" value="Myb_CC_LHEQLE"/>
</dbReference>
<comment type="subcellular location">
    <subcellularLocation>
        <location evidence="1">Nucleus</location>
    </subcellularLocation>
</comment>
<dbReference type="SUPFAM" id="SSF46689">
    <property type="entry name" value="Homeodomain-like"/>
    <property type="match status" value="1"/>
</dbReference>
<comment type="similarity">
    <text evidence="2">Belongs to the MYB-CC family.</text>
</comment>
<accession>A0ABD1H6L6</accession>
<organism evidence="9 10">
    <name type="scientific">Salvia divinorum</name>
    <name type="common">Maria pastora</name>
    <name type="synonym">Diviner's sage</name>
    <dbReference type="NCBI Taxonomy" id="28513"/>
    <lineage>
        <taxon>Eukaryota</taxon>
        <taxon>Viridiplantae</taxon>
        <taxon>Streptophyta</taxon>
        <taxon>Embryophyta</taxon>
        <taxon>Tracheophyta</taxon>
        <taxon>Spermatophyta</taxon>
        <taxon>Magnoliopsida</taxon>
        <taxon>eudicotyledons</taxon>
        <taxon>Gunneridae</taxon>
        <taxon>Pentapetalae</taxon>
        <taxon>asterids</taxon>
        <taxon>lamiids</taxon>
        <taxon>Lamiales</taxon>
        <taxon>Lamiaceae</taxon>
        <taxon>Nepetoideae</taxon>
        <taxon>Mentheae</taxon>
        <taxon>Salviinae</taxon>
        <taxon>Salvia</taxon>
        <taxon>Salvia subgen. Calosphace</taxon>
    </lineage>
</organism>
<feature type="compositionally biased region" description="Basic and acidic residues" evidence="7">
    <location>
        <begin position="270"/>
        <end position="285"/>
    </location>
</feature>
<dbReference type="Proteomes" id="UP001567538">
    <property type="component" value="Unassembled WGS sequence"/>
</dbReference>
<dbReference type="InterPro" id="IPR001005">
    <property type="entry name" value="SANT/Myb"/>
</dbReference>
<evidence type="ECO:0000256" key="3">
    <source>
        <dbReference type="ARBA" id="ARBA00023015"/>
    </source>
</evidence>
<evidence type="ECO:0000256" key="1">
    <source>
        <dbReference type="ARBA" id="ARBA00004123"/>
    </source>
</evidence>
<protein>
    <submittedName>
        <fullName evidence="9">Protein PHOSPHATE STARVATION RESPONSE 1-like isoform X1</fullName>
    </submittedName>
</protein>
<feature type="region of interest" description="Disordered" evidence="7">
    <location>
        <begin position="343"/>
        <end position="421"/>
    </location>
</feature>
<dbReference type="Pfam" id="PF14379">
    <property type="entry name" value="Myb_CC_LHEQLE"/>
    <property type="match status" value="1"/>
</dbReference>
<keyword evidence="5" id="KW-0804">Transcription</keyword>
<dbReference type="InterPro" id="IPR017930">
    <property type="entry name" value="Myb_dom"/>
</dbReference>
<keyword evidence="3" id="KW-0805">Transcription regulation</keyword>
<evidence type="ECO:0000256" key="4">
    <source>
        <dbReference type="ARBA" id="ARBA00023054"/>
    </source>
</evidence>
<dbReference type="NCBIfam" id="TIGR01557">
    <property type="entry name" value="myb_SHAQKYF"/>
    <property type="match status" value="1"/>
</dbReference>
<evidence type="ECO:0000313" key="10">
    <source>
        <dbReference type="Proteomes" id="UP001567538"/>
    </source>
</evidence>
<dbReference type="EMBL" id="JBEAFC010000006">
    <property type="protein sequence ID" value="KAL1552075.1"/>
    <property type="molecule type" value="Genomic_DNA"/>
</dbReference>
<keyword evidence="10" id="KW-1185">Reference proteome</keyword>
<dbReference type="AlphaFoldDB" id="A0ABD1H6L6"/>
<dbReference type="GO" id="GO:0005634">
    <property type="term" value="C:nucleus"/>
    <property type="evidence" value="ECO:0007669"/>
    <property type="project" value="UniProtKB-SubCell"/>
</dbReference>
<keyword evidence="6" id="KW-0539">Nucleus</keyword>
<feature type="domain" description="HTH myb-type" evidence="8">
    <location>
        <begin position="212"/>
        <end position="270"/>
    </location>
</feature>
<gene>
    <name evidence="9" type="ORF">AAHA92_12919</name>
</gene>
<dbReference type="PROSITE" id="PS51294">
    <property type="entry name" value="HTH_MYB"/>
    <property type="match status" value="1"/>
</dbReference>
<evidence type="ECO:0000256" key="7">
    <source>
        <dbReference type="SAM" id="MobiDB-lite"/>
    </source>
</evidence>
<comment type="caution">
    <text evidence="9">The sequence shown here is derived from an EMBL/GenBank/DDBJ whole genome shotgun (WGS) entry which is preliminary data.</text>
</comment>
<dbReference type="InterPro" id="IPR006447">
    <property type="entry name" value="Myb_dom_plants"/>
</dbReference>
<dbReference type="InterPro" id="IPR046955">
    <property type="entry name" value="PHR1-like"/>
</dbReference>
<proteinExistence type="inferred from homology"/>